<dbReference type="GeneID" id="54783933"/>
<dbReference type="SUPFAM" id="SSF53448">
    <property type="entry name" value="Nucleotide-diphospho-sugar transferases"/>
    <property type="match status" value="1"/>
</dbReference>
<dbReference type="GO" id="GO:0003977">
    <property type="term" value="F:UDP-N-acetylglucosamine diphosphorylase activity"/>
    <property type="evidence" value="ECO:0007669"/>
    <property type="project" value="UniProtKB-EC"/>
</dbReference>
<accession>A0A642UKU7</accession>
<keyword evidence="8" id="KW-1185">Reference proteome</keyword>
<dbReference type="InterPro" id="IPR002618">
    <property type="entry name" value="UDPGP_fam"/>
</dbReference>
<protein>
    <recommendedName>
        <fullName evidence="3">UDP-N-acetylglucosamine diphosphorylase</fullName>
        <ecNumber evidence="3">2.7.7.23</ecNumber>
    </recommendedName>
</protein>
<dbReference type="CDD" id="cd04193">
    <property type="entry name" value="UDPGlcNAc_PPase"/>
    <property type="match status" value="1"/>
</dbReference>
<evidence type="ECO:0000256" key="6">
    <source>
        <dbReference type="ARBA" id="ARBA00048493"/>
    </source>
</evidence>
<dbReference type="Proteomes" id="UP000449547">
    <property type="component" value="Unassembled WGS sequence"/>
</dbReference>
<comment type="pathway">
    <text evidence="1">Nucleotide-sugar biosynthesis; UDP-N-acetyl-alpha-D-glucosamine biosynthesis; UDP-N-acetyl-alpha-D-glucosamine from N-acetyl-alpha-D-glucosamine 1-phosphate: step 1/1.</text>
</comment>
<dbReference type="GO" id="GO:0006048">
    <property type="term" value="P:UDP-N-acetylglucosamine biosynthetic process"/>
    <property type="evidence" value="ECO:0007669"/>
    <property type="project" value="TreeGrafter"/>
</dbReference>
<evidence type="ECO:0000256" key="5">
    <source>
        <dbReference type="ARBA" id="ARBA00022695"/>
    </source>
</evidence>
<dbReference type="Pfam" id="PF01704">
    <property type="entry name" value="UDPGP"/>
    <property type="match status" value="1"/>
</dbReference>
<evidence type="ECO:0000256" key="3">
    <source>
        <dbReference type="ARBA" id="ARBA00012457"/>
    </source>
</evidence>
<sequence>MTTSSIEPIVDSFKQAGQEQLFKYWDGLSLSQQQSFAKQLSQIPNPAKLMSSVKQAIEYSKNAASARQLTQLPSSQTASVDDADAATQQQWTQAGLSAIKAGEVAVVLIAGGQGTRLGSSAPKGCYDVGLPSKKSLFQIQAERIIKIQQLAGGVIPWYIMTSAPTRQPTEDFFEAHNYFGLDKSQIMFFNQGTLPCFNEDGTQILLEQKDRYCESPDGNGGFYKALQTGPIDDMQKRGIKHLHLYCVDNALVKVADPAFLGFSITNKFDLAAKVVRKRDASESVGLIVMDEGTGRPCVIEYSEITPELASQTDPANPGRLFLRAANIVNHYYSVDALVKSLPEWVDSPQWLPFHIAKKKIAGLNEKGVYTKPTEPNGIKLEQFIFDVFPSVPMNKFGCLEVERSDEFSPLKNADGAKNDTPTTCRNHYLELGTSWVRNNGGIVDGLVEVTPATSYGGEGLEFVKGKVFANGDII</sequence>
<comment type="similarity">
    <text evidence="2">Belongs to the UDPGP type 1 family.</text>
</comment>
<comment type="catalytic activity">
    <reaction evidence="6">
        <text>N-acetyl-alpha-D-glucosamine 1-phosphate + UTP + H(+) = UDP-N-acetyl-alpha-D-glucosamine + diphosphate</text>
        <dbReference type="Rhea" id="RHEA:13509"/>
        <dbReference type="ChEBI" id="CHEBI:15378"/>
        <dbReference type="ChEBI" id="CHEBI:33019"/>
        <dbReference type="ChEBI" id="CHEBI:46398"/>
        <dbReference type="ChEBI" id="CHEBI:57705"/>
        <dbReference type="ChEBI" id="CHEBI:57776"/>
        <dbReference type="EC" id="2.7.7.23"/>
    </reaction>
</comment>
<evidence type="ECO:0000256" key="4">
    <source>
        <dbReference type="ARBA" id="ARBA00022679"/>
    </source>
</evidence>
<dbReference type="OMA" id="YFQVDNP"/>
<keyword evidence="4" id="KW-0808">Transferase</keyword>
<evidence type="ECO:0000313" key="8">
    <source>
        <dbReference type="Proteomes" id="UP000449547"/>
    </source>
</evidence>
<proteinExistence type="inferred from homology"/>
<dbReference type="PANTHER" id="PTHR11952">
    <property type="entry name" value="UDP- GLUCOSE PYROPHOSPHORYLASE"/>
    <property type="match status" value="1"/>
</dbReference>
<dbReference type="OrthoDB" id="532420at2759"/>
<dbReference type="EMBL" id="SWFT01000158">
    <property type="protein sequence ID" value="KAA8897305.1"/>
    <property type="molecule type" value="Genomic_DNA"/>
</dbReference>
<name>A0A642UKU7_DIURU</name>
<dbReference type="InterPro" id="IPR039741">
    <property type="entry name" value="UDP-sugar_pyrophosphorylase"/>
</dbReference>
<organism evidence="7 8">
    <name type="scientific">Diutina rugosa</name>
    <name type="common">Yeast</name>
    <name type="synonym">Candida rugosa</name>
    <dbReference type="NCBI Taxonomy" id="5481"/>
    <lineage>
        <taxon>Eukaryota</taxon>
        <taxon>Fungi</taxon>
        <taxon>Dikarya</taxon>
        <taxon>Ascomycota</taxon>
        <taxon>Saccharomycotina</taxon>
        <taxon>Pichiomycetes</taxon>
        <taxon>Debaryomycetaceae</taxon>
        <taxon>Diutina</taxon>
    </lineage>
</organism>
<dbReference type="InterPro" id="IPR029044">
    <property type="entry name" value="Nucleotide-diphossugar_trans"/>
</dbReference>
<keyword evidence="5" id="KW-0548">Nucleotidyltransferase</keyword>
<dbReference type="PANTHER" id="PTHR11952:SF2">
    <property type="entry name" value="LD24639P"/>
    <property type="match status" value="1"/>
</dbReference>
<gene>
    <name evidence="7" type="ORF">DIURU_005282</name>
</gene>
<dbReference type="AlphaFoldDB" id="A0A642UKU7"/>
<dbReference type="RefSeq" id="XP_034009906.1">
    <property type="nucleotide sequence ID" value="XM_034158247.1"/>
</dbReference>
<comment type="caution">
    <text evidence="7">The sequence shown here is derived from an EMBL/GenBank/DDBJ whole genome shotgun (WGS) entry which is preliminary data.</text>
</comment>
<evidence type="ECO:0000313" key="7">
    <source>
        <dbReference type="EMBL" id="KAA8897305.1"/>
    </source>
</evidence>
<evidence type="ECO:0000256" key="2">
    <source>
        <dbReference type="ARBA" id="ARBA00010401"/>
    </source>
</evidence>
<dbReference type="EC" id="2.7.7.23" evidence="3"/>
<reference evidence="7 8" key="1">
    <citation type="submission" date="2019-07" db="EMBL/GenBank/DDBJ databases">
        <title>Genome assembly of two rare yeast pathogens: Diutina rugosa and Trichomonascus ciferrii.</title>
        <authorList>
            <person name="Mixao V."/>
            <person name="Saus E."/>
            <person name="Hansen A."/>
            <person name="Lass-Flor C."/>
            <person name="Gabaldon T."/>
        </authorList>
    </citation>
    <scope>NUCLEOTIDE SEQUENCE [LARGE SCALE GENOMIC DNA]</scope>
    <source>
        <strain evidence="7 8">CBS 613</strain>
    </source>
</reference>
<dbReference type="Gene3D" id="3.90.550.10">
    <property type="entry name" value="Spore Coat Polysaccharide Biosynthesis Protein SpsA, Chain A"/>
    <property type="match status" value="1"/>
</dbReference>
<dbReference type="VEuPathDB" id="FungiDB:DIURU_005282"/>
<evidence type="ECO:0000256" key="1">
    <source>
        <dbReference type="ARBA" id="ARBA00005208"/>
    </source>
</evidence>